<protein>
    <submittedName>
        <fullName evidence="1">8521_t:CDS:1</fullName>
    </submittedName>
</protein>
<gene>
    <name evidence="1" type="ORF">RPERSI_LOCUS16819</name>
</gene>
<name>A0ACA9R2P6_9GLOM</name>
<comment type="caution">
    <text evidence="1">The sequence shown here is derived from an EMBL/GenBank/DDBJ whole genome shotgun (WGS) entry which is preliminary data.</text>
</comment>
<feature type="non-terminal residue" evidence="1">
    <location>
        <position position="1"/>
    </location>
</feature>
<dbReference type="EMBL" id="CAJVQC010042146">
    <property type="protein sequence ID" value="CAG8774585.1"/>
    <property type="molecule type" value="Genomic_DNA"/>
</dbReference>
<reference evidence="1" key="1">
    <citation type="submission" date="2021-06" db="EMBL/GenBank/DDBJ databases">
        <authorList>
            <person name="Kallberg Y."/>
            <person name="Tangrot J."/>
            <person name="Rosling A."/>
        </authorList>
    </citation>
    <scope>NUCLEOTIDE SEQUENCE</scope>
    <source>
        <strain evidence="1">MA461A</strain>
    </source>
</reference>
<accession>A0ACA9R2P6</accession>
<evidence type="ECO:0000313" key="2">
    <source>
        <dbReference type="Proteomes" id="UP000789920"/>
    </source>
</evidence>
<keyword evidence="2" id="KW-1185">Reference proteome</keyword>
<proteinExistence type="predicted"/>
<evidence type="ECO:0000313" key="1">
    <source>
        <dbReference type="EMBL" id="CAG8774585.1"/>
    </source>
</evidence>
<sequence>RLHRQEEFTKTASSTNTSQKLEESLLVTSQSFDILTSSAKDLTTSFSASNILLNLEQERQNIEQSVEQRIEEIEKEIEQEQLENYSRKKFKETNLNYSSFED</sequence>
<dbReference type="Proteomes" id="UP000789920">
    <property type="component" value="Unassembled WGS sequence"/>
</dbReference>
<organism evidence="1 2">
    <name type="scientific">Racocetra persica</name>
    <dbReference type="NCBI Taxonomy" id="160502"/>
    <lineage>
        <taxon>Eukaryota</taxon>
        <taxon>Fungi</taxon>
        <taxon>Fungi incertae sedis</taxon>
        <taxon>Mucoromycota</taxon>
        <taxon>Glomeromycotina</taxon>
        <taxon>Glomeromycetes</taxon>
        <taxon>Diversisporales</taxon>
        <taxon>Gigasporaceae</taxon>
        <taxon>Racocetra</taxon>
    </lineage>
</organism>
<feature type="non-terminal residue" evidence="1">
    <location>
        <position position="102"/>
    </location>
</feature>